<organism evidence="2 3">
    <name type="scientific">Diacronema lutheri</name>
    <name type="common">Unicellular marine alga</name>
    <name type="synonym">Monochrysis lutheri</name>
    <dbReference type="NCBI Taxonomy" id="2081491"/>
    <lineage>
        <taxon>Eukaryota</taxon>
        <taxon>Haptista</taxon>
        <taxon>Haptophyta</taxon>
        <taxon>Pavlovophyceae</taxon>
        <taxon>Pavlovales</taxon>
        <taxon>Pavlovaceae</taxon>
        <taxon>Diacronema</taxon>
    </lineage>
</organism>
<keyword evidence="3" id="KW-1185">Reference proteome</keyword>
<evidence type="ECO:0000313" key="3">
    <source>
        <dbReference type="Proteomes" id="UP000751190"/>
    </source>
</evidence>
<name>A0A8J6CDK4_DIALT</name>
<feature type="chain" id="PRO_5035287695" description="Glycosyltransferase" evidence="1">
    <location>
        <begin position="35"/>
        <end position="345"/>
    </location>
</feature>
<dbReference type="EMBL" id="JAGTXO010000001">
    <property type="protein sequence ID" value="KAG8471097.1"/>
    <property type="molecule type" value="Genomic_DNA"/>
</dbReference>
<evidence type="ECO:0000313" key="2">
    <source>
        <dbReference type="EMBL" id="KAG8471097.1"/>
    </source>
</evidence>
<gene>
    <name evidence="2" type="ORF">KFE25_009518</name>
</gene>
<dbReference type="AlphaFoldDB" id="A0A8J6CDK4"/>
<sequence length="345" mass="38133">MRTARTANSRPRRAPCLPLLLAVAALTWRTAGSAAPIAGGVAGIADAQARGRIGRVTVVSFAACSVERSRQLLALQESVRMIGGNVSFIAFTDADLPDAFRARFAWARDKCWYWIWKPWLLLQLAVNRSTALGDVLVWIDSDMRLFGSVIPAGVSDWVHFLADLVPAVARDNYGGVVPFGRCTGHVEWQYTKPDVFAAVGLSGTQRTLAERSQQVYSGMLALQKKAGETEAFLREWLDAADDPVNYGGDKLYPSRTRPRPGYVRHKNDQSIFSLLIKRHSMRRLPAPYYWVGDTGFASCRREWAEAGYCPFAGAQSSRFDKQAWKSAERCVAQAKADGSRLSLQA</sequence>
<dbReference type="Proteomes" id="UP000751190">
    <property type="component" value="Unassembled WGS sequence"/>
</dbReference>
<keyword evidence="1" id="KW-0732">Signal</keyword>
<comment type="caution">
    <text evidence="2">The sequence shown here is derived from an EMBL/GenBank/DDBJ whole genome shotgun (WGS) entry which is preliminary data.</text>
</comment>
<protein>
    <recommendedName>
        <fullName evidence="4">Glycosyltransferase</fullName>
    </recommendedName>
</protein>
<feature type="signal peptide" evidence="1">
    <location>
        <begin position="1"/>
        <end position="34"/>
    </location>
</feature>
<proteinExistence type="predicted"/>
<evidence type="ECO:0008006" key="4">
    <source>
        <dbReference type="Google" id="ProtNLM"/>
    </source>
</evidence>
<accession>A0A8J6CDK4</accession>
<reference evidence="2" key="1">
    <citation type="submission" date="2021-05" db="EMBL/GenBank/DDBJ databases">
        <title>The genome of the haptophyte Pavlova lutheri (Diacronema luteri, Pavlovales) - a model for lipid biosynthesis in eukaryotic algae.</title>
        <authorList>
            <person name="Hulatt C.J."/>
            <person name="Posewitz M.C."/>
        </authorList>
    </citation>
    <scope>NUCLEOTIDE SEQUENCE</scope>
    <source>
        <strain evidence="2">NIVA-4/92</strain>
    </source>
</reference>
<evidence type="ECO:0000256" key="1">
    <source>
        <dbReference type="SAM" id="SignalP"/>
    </source>
</evidence>
<dbReference type="OrthoDB" id="415905at2759"/>